<keyword evidence="2" id="KW-1185">Reference proteome</keyword>
<proteinExistence type="predicted"/>
<organism evidence="1 2">
    <name type="scientific">Perca fluviatilis</name>
    <name type="common">European perch</name>
    <dbReference type="NCBI Taxonomy" id="8168"/>
    <lineage>
        <taxon>Eukaryota</taxon>
        <taxon>Metazoa</taxon>
        <taxon>Chordata</taxon>
        <taxon>Craniata</taxon>
        <taxon>Vertebrata</taxon>
        <taxon>Euteleostomi</taxon>
        <taxon>Actinopterygii</taxon>
        <taxon>Neopterygii</taxon>
        <taxon>Teleostei</taxon>
        <taxon>Neoteleostei</taxon>
        <taxon>Acanthomorphata</taxon>
        <taxon>Eupercaria</taxon>
        <taxon>Perciformes</taxon>
        <taxon>Percoidei</taxon>
        <taxon>Percidae</taxon>
        <taxon>Percinae</taxon>
        <taxon>Perca</taxon>
    </lineage>
</organism>
<comment type="caution">
    <text evidence="1">The sequence shown here is derived from an EMBL/GenBank/DDBJ whole genome shotgun (WGS) entry which is preliminary data.</text>
</comment>
<evidence type="ECO:0000313" key="1">
    <source>
        <dbReference type="EMBL" id="KAF1382757.1"/>
    </source>
</evidence>
<dbReference type="Proteomes" id="UP000465112">
    <property type="component" value="Chromosome 12"/>
</dbReference>
<protein>
    <submittedName>
        <fullName evidence="1">Uncharacterized protein</fullName>
    </submittedName>
</protein>
<evidence type="ECO:0000313" key="2">
    <source>
        <dbReference type="Proteomes" id="UP000465112"/>
    </source>
</evidence>
<gene>
    <name evidence="1" type="ORF">PFLUV_G00147070</name>
</gene>
<sequence>MDTSNTLSHTSRCSTSNTWAKKVFPNNRTLAKRCPICSIPTTERSYPRCPCTRAKKMLVKGVAIMVAKTKVRLSLVVLREFLKESEAQLGHLDQRDLQDLLDLQVMDSLDLWDDPDLQVHQEGLEWETQVYQDWQASQEEMVRMDHKEKWALGVKKGQLGSQGHRVPQDHLGYQE</sequence>
<dbReference type="EMBL" id="VHII01000012">
    <property type="protein sequence ID" value="KAF1382757.1"/>
    <property type="molecule type" value="Genomic_DNA"/>
</dbReference>
<accession>A0A6A5E272</accession>
<reference evidence="1 2" key="1">
    <citation type="submission" date="2019-06" db="EMBL/GenBank/DDBJ databases">
        <title>A chromosome-scale genome assembly of the European perch, Perca fluviatilis.</title>
        <authorList>
            <person name="Roques C."/>
            <person name="Zahm M."/>
            <person name="Cabau C."/>
            <person name="Klopp C."/>
            <person name="Bouchez O."/>
            <person name="Donnadieu C."/>
            <person name="Kuhl H."/>
            <person name="Gislard M."/>
            <person name="Guendouz S."/>
            <person name="Journot L."/>
            <person name="Haffray P."/>
            <person name="Bestin A."/>
            <person name="Morvezen R."/>
            <person name="Feron R."/>
            <person name="Wen M."/>
            <person name="Jouanno E."/>
            <person name="Herpin A."/>
            <person name="Schartl M."/>
            <person name="Postlethwait J."/>
            <person name="Schaerlinger B."/>
            <person name="Chardard D."/>
            <person name="Lecocq T."/>
            <person name="Poncet C."/>
            <person name="Jaffrelo L."/>
            <person name="Lampietro C."/>
            <person name="Guiguen Y."/>
        </authorList>
    </citation>
    <scope>NUCLEOTIDE SEQUENCE [LARGE SCALE GENOMIC DNA]</scope>
    <source>
        <tissue evidence="1">Blood</tissue>
    </source>
</reference>
<dbReference type="AlphaFoldDB" id="A0A6A5E272"/>
<name>A0A6A5E272_PERFL</name>